<evidence type="ECO:0000313" key="1">
    <source>
        <dbReference type="EMBL" id="AWY43764.1"/>
    </source>
</evidence>
<proteinExistence type="predicted"/>
<sequence>MATVFAKGRYNVYAGRGPMAELIGRLDKDEFVRSSSGELLFRIDGDNVYTAGSGAKYIGSIVTTECGRALVVDAAHVALLAIAPQRG</sequence>
<evidence type="ECO:0000313" key="2">
    <source>
        <dbReference type="Proteomes" id="UP000250299"/>
    </source>
</evidence>
<gene>
    <name evidence="1" type="ORF">DKY63_29125</name>
</gene>
<name>A0A2Z4RV94_PSEPU</name>
<dbReference type="AlphaFoldDB" id="A0A2Z4RV94"/>
<dbReference type="OrthoDB" id="7001753at2"/>
<reference evidence="1 2" key="1">
    <citation type="submission" date="2018-05" db="EMBL/GenBank/DDBJ databases">
        <title>Whole genome sequence of Pseudomonas putida JBC17.</title>
        <authorList>
            <person name="Lee Y.H."/>
            <person name="David K."/>
        </authorList>
    </citation>
    <scope>NUCLEOTIDE SEQUENCE [LARGE SCALE GENOMIC DNA]</scope>
    <source>
        <strain evidence="1 2">JBC17</strain>
    </source>
</reference>
<protein>
    <submittedName>
        <fullName evidence="1">Uncharacterized protein</fullName>
    </submittedName>
</protein>
<accession>A0A2Z4RV94</accession>
<organism evidence="1 2">
    <name type="scientific">Pseudomonas putida</name>
    <name type="common">Arthrobacter siderocapsulatus</name>
    <dbReference type="NCBI Taxonomy" id="303"/>
    <lineage>
        <taxon>Bacteria</taxon>
        <taxon>Pseudomonadati</taxon>
        <taxon>Pseudomonadota</taxon>
        <taxon>Gammaproteobacteria</taxon>
        <taxon>Pseudomonadales</taxon>
        <taxon>Pseudomonadaceae</taxon>
        <taxon>Pseudomonas</taxon>
    </lineage>
</organism>
<dbReference type="Proteomes" id="UP000250299">
    <property type="component" value="Chromosome"/>
</dbReference>
<dbReference type="RefSeq" id="WP_110967290.1">
    <property type="nucleotide sequence ID" value="NZ_CP029693.1"/>
</dbReference>
<dbReference type="EMBL" id="CP029693">
    <property type="protein sequence ID" value="AWY43764.1"/>
    <property type="molecule type" value="Genomic_DNA"/>
</dbReference>